<proteinExistence type="predicted"/>
<dbReference type="Gene3D" id="3.30.565.10">
    <property type="entry name" value="Histidine kinase-like ATPase, C-terminal domain"/>
    <property type="match status" value="1"/>
</dbReference>
<dbReference type="Pfam" id="PF06580">
    <property type="entry name" value="His_kinase"/>
    <property type="match status" value="1"/>
</dbReference>
<evidence type="ECO:0000259" key="2">
    <source>
        <dbReference type="Pfam" id="PF06580"/>
    </source>
</evidence>
<dbReference type="Proteomes" id="UP000679220">
    <property type="component" value="Unassembled WGS sequence"/>
</dbReference>
<name>A0A941F880_9BACT</name>
<dbReference type="RefSeq" id="WP_212193262.1">
    <property type="nucleotide sequence ID" value="NZ_JAGTAR010000056.1"/>
</dbReference>
<dbReference type="EMBL" id="JAGTAR010000056">
    <property type="protein sequence ID" value="MBR8538239.1"/>
    <property type="molecule type" value="Genomic_DNA"/>
</dbReference>
<dbReference type="InterPro" id="IPR010559">
    <property type="entry name" value="Sig_transdc_His_kin_internal"/>
</dbReference>
<organism evidence="3 4">
    <name type="scientific">Carboxylicivirga sediminis</name>
    <dbReference type="NCBI Taxonomy" id="2006564"/>
    <lineage>
        <taxon>Bacteria</taxon>
        <taxon>Pseudomonadati</taxon>
        <taxon>Bacteroidota</taxon>
        <taxon>Bacteroidia</taxon>
        <taxon>Marinilabiliales</taxon>
        <taxon>Marinilabiliaceae</taxon>
        <taxon>Carboxylicivirga</taxon>
    </lineage>
</organism>
<feature type="transmembrane region" description="Helical" evidence="1">
    <location>
        <begin position="115"/>
        <end position="140"/>
    </location>
</feature>
<dbReference type="PANTHER" id="PTHR34220">
    <property type="entry name" value="SENSOR HISTIDINE KINASE YPDA"/>
    <property type="match status" value="1"/>
</dbReference>
<dbReference type="GO" id="GO:0016020">
    <property type="term" value="C:membrane"/>
    <property type="evidence" value="ECO:0007669"/>
    <property type="project" value="InterPro"/>
</dbReference>
<gene>
    <name evidence="3" type="ORF">KDU71_21890</name>
</gene>
<dbReference type="GO" id="GO:0000155">
    <property type="term" value="F:phosphorelay sensor kinase activity"/>
    <property type="evidence" value="ECO:0007669"/>
    <property type="project" value="InterPro"/>
</dbReference>
<dbReference type="PANTHER" id="PTHR34220:SF7">
    <property type="entry name" value="SENSOR HISTIDINE KINASE YPDA"/>
    <property type="match status" value="1"/>
</dbReference>
<evidence type="ECO:0000256" key="1">
    <source>
        <dbReference type="SAM" id="Phobius"/>
    </source>
</evidence>
<feature type="transmembrane region" description="Helical" evidence="1">
    <location>
        <begin position="12"/>
        <end position="34"/>
    </location>
</feature>
<comment type="caution">
    <text evidence="3">The sequence shown here is derived from an EMBL/GenBank/DDBJ whole genome shotgun (WGS) entry which is preliminary data.</text>
</comment>
<keyword evidence="3" id="KW-0418">Kinase</keyword>
<accession>A0A941F880</accession>
<feature type="domain" description="Signal transduction histidine kinase internal region" evidence="2">
    <location>
        <begin position="161"/>
        <end position="239"/>
    </location>
</feature>
<feature type="transmembrane region" description="Helical" evidence="1">
    <location>
        <begin position="75"/>
        <end position="95"/>
    </location>
</feature>
<keyword evidence="1" id="KW-0472">Membrane</keyword>
<dbReference type="AlphaFoldDB" id="A0A941F880"/>
<sequence length="353" mass="41201">MNHPIFSENRIFKLYAIVWMIVCAVHAGINLIIYELPVELAIIDSLTFNVLMFFLGLSIWYPLMYSDRSKGRTNAVVQIILLGSIIVFIWLFLGFKFLELLFDNEVINELFTRNAIIMRTTVGGLIFTVFVIVYYMLIFYNEIEEKNRQHEQMNRLLRETELNALKSQLNPHFLFNSLNSVSALTITDADAAREMINKLSEFMRYSLKKNEEALLPLRQELKNINRYLEIEKVRFGERLLCELDVAQDCKDKQVPVLILQPLFENAIKHGVYESIEPVTIRTFCRMVDNELEISVINNYDEDSVSRKGEGVGLANVRNRLQLIYNRSDLLSINHENHYFEVVLRIPQNAHEPN</sequence>
<reference evidence="3" key="1">
    <citation type="journal article" date="2018" name="Int. J. Syst. Evol. Microbiol.">
        <title>Carboxylicivirga sediminis sp. nov., isolated from coastal sediment.</title>
        <authorList>
            <person name="Wang F.Q."/>
            <person name="Ren L.H."/>
            <person name="Zou R.J."/>
            <person name="Sun Y.Z."/>
            <person name="Liu X.J."/>
            <person name="Jiang F."/>
            <person name="Liu L.J."/>
        </authorList>
    </citation>
    <scope>NUCLEOTIDE SEQUENCE</scope>
    <source>
        <strain evidence="3">JR1</strain>
    </source>
</reference>
<reference evidence="3" key="2">
    <citation type="submission" date="2021-04" db="EMBL/GenBank/DDBJ databases">
        <authorList>
            <person name="Zhang T."/>
            <person name="Zhang Y."/>
            <person name="Lu D."/>
            <person name="Zuo D."/>
            <person name="Du Z."/>
        </authorList>
    </citation>
    <scope>NUCLEOTIDE SEQUENCE</scope>
    <source>
        <strain evidence="3">JR1</strain>
    </source>
</reference>
<dbReference type="InterPro" id="IPR036890">
    <property type="entry name" value="HATPase_C_sf"/>
</dbReference>
<evidence type="ECO:0000313" key="4">
    <source>
        <dbReference type="Proteomes" id="UP000679220"/>
    </source>
</evidence>
<dbReference type="InterPro" id="IPR050640">
    <property type="entry name" value="Bact_2-comp_sensor_kinase"/>
</dbReference>
<evidence type="ECO:0000313" key="3">
    <source>
        <dbReference type="EMBL" id="MBR8538239.1"/>
    </source>
</evidence>
<keyword evidence="4" id="KW-1185">Reference proteome</keyword>
<keyword evidence="3" id="KW-0808">Transferase</keyword>
<dbReference type="SUPFAM" id="SSF55874">
    <property type="entry name" value="ATPase domain of HSP90 chaperone/DNA topoisomerase II/histidine kinase"/>
    <property type="match status" value="1"/>
</dbReference>
<feature type="transmembrane region" description="Helical" evidence="1">
    <location>
        <begin position="40"/>
        <end position="63"/>
    </location>
</feature>
<protein>
    <submittedName>
        <fullName evidence="3">Histidine kinase</fullName>
    </submittedName>
</protein>
<keyword evidence="1" id="KW-0812">Transmembrane</keyword>
<keyword evidence="1" id="KW-1133">Transmembrane helix</keyword>